<reference evidence="2" key="1">
    <citation type="journal article" date="2020" name="Stud. Mycol.">
        <title>101 Dothideomycetes genomes: a test case for predicting lifestyles and emergence of pathogens.</title>
        <authorList>
            <person name="Haridas S."/>
            <person name="Albert R."/>
            <person name="Binder M."/>
            <person name="Bloem J."/>
            <person name="Labutti K."/>
            <person name="Salamov A."/>
            <person name="Andreopoulos B."/>
            <person name="Baker S."/>
            <person name="Barry K."/>
            <person name="Bills G."/>
            <person name="Bluhm B."/>
            <person name="Cannon C."/>
            <person name="Castanera R."/>
            <person name="Culley D."/>
            <person name="Daum C."/>
            <person name="Ezra D."/>
            <person name="Gonzalez J."/>
            <person name="Henrissat B."/>
            <person name="Kuo A."/>
            <person name="Liang C."/>
            <person name="Lipzen A."/>
            <person name="Lutzoni F."/>
            <person name="Magnuson J."/>
            <person name="Mondo S."/>
            <person name="Nolan M."/>
            <person name="Ohm R."/>
            <person name="Pangilinan J."/>
            <person name="Park H.-J."/>
            <person name="Ramirez L."/>
            <person name="Alfaro M."/>
            <person name="Sun H."/>
            <person name="Tritt A."/>
            <person name="Yoshinaga Y."/>
            <person name="Zwiers L.-H."/>
            <person name="Turgeon B."/>
            <person name="Goodwin S."/>
            <person name="Spatafora J."/>
            <person name="Crous P."/>
            <person name="Grigoriev I."/>
        </authorList>
    </citation>
    <scope>NUCLEOTIDE SEQUENCE</scope>
    <source>
        <strain evidence="2">CBS 121410</strain>
    </source>
</reference>
<dbReference type="EMBL" id="ML978714">
    <property type="protein sequence ID" value="KAF2089651.1"/>
    <property type="molecule type" value="Genomic_DNA"/>
</dbReference>
<dbReference type="Pfam" id="PF11326">
    <property type="entry name" value="PANTS-like"/>
    <property type="match status" value="1"/>
</dbReference>
<name>A0A6A5YFS2_9PEZI</name>
<feature type="non-terminal residue" evidence="2">
    <location>
        <position position="1"/>
    </location>
</feature>
<evidence type="ECO:0000313" key="3">
    <source>
        <dbReference type="Proteomes" id="UP000799776"/>
    </source>
</evidence>
<dbReference type="OrthoDB" id="2017405at2759"/>
<dbReference type="PANTHER" id="PTHR28052:SF1">
    <property type="entry name" value="UPF0545 PROTEIN C22ORF39"/>
    <property type="match status" value="1"/>
</dbReference>
<sequence>TTTTDRTGLSKTDQADPDLRAFLAELSASAADPRAKTKFNANNEAAEQATGPSPHDRRLFPTTMSCRSAFDAAFYCQSLGGQFNGVYRYGGLRDCSEHWGDFWFCMRIKGWGGPEKEKAVVEHYRGKEERYRKGRSSEDIWEQR</sequence>
<feature type="non-terminal residue" evidence="2">
    <location>
        <position position="144"/>
    </location>
</feature>
<dbReference type="Proteomes" id="UP000799776">
    <property type="component" value="Unassembled WGS sequence"/>
</dbReference>
<gene>
    <name evidence="2" type="ORF">K490DRAFT_20361</name>
</gene>
<evidence type="ECO:0000256" key="1">
    <source>
        <dbReference type="SAM" id="MobiDB-lite"/>
    </source>
</evidence>
<evidence type="ECO:0008006" key="4">
    <source>
        <dbReference type="Google" id="ProtNLM"/>
    </source>
</evidence>
<evidence type="ECO:0000313" key="2">
    <source>
        <dbReference type="EMBL" id="KAF2089651.1"/>
    </source>
</evidence>
<protein>
    <recommendedName>
        <fullName evidence="4">Early meiotic induction protein 1</fullName>
    </recommendedName>
</protein>
<accession>A0A6A5YFS2</accession>
<proteinExistence type="predicted"/>
<feature type="region of interest" description="Disordered" evidence="1">
    <location>
        <begin position="32"/>
        <end position="58"/>
    </location>
</feature>
<dbReference type="AlphaFoldDB" id="A0A6A5YFS2"/>
<organism evidence="2 3">
    <name type="scientific">Saccharata proteae CBS 121410</name>
    <dbReference type="NCBI Taxonomy" id="1314787"/>
    <lineage>
        <taxon>Eukaryota</taxon>
        <taxon>Fungi</taxon>
        <taxon>Dikarya</taxon>
        <taxon>Ascomycota</taxon>
        <taxon>Pezizomycotina</taxon>
        <taxon>Dothideomycetes</taxon>
        <taxon>Dothideomycetes incertae sedis</taxon>
        <taxon>Botryosphaeriales</taxon>
        <taxon>Saccharataceae</taxon>
        <taxon>Saccharata</taxon>
    </lineage>
</organism>
<keyword evidence="3" id="KW-1185">Reference proteome</keyword>
<dbReference type="PANTHER" id="PTHR28052">
    <property type="entry name" value="UPF0545 PROTEIN C22ORF39"/>
    <property type="match status" value="1"/>
</dbReference>
<dbReference type="InterPro" id="IPR021475">
    <property type="entry name" value="Pants/Emi1-like"/>
</dbReference>